<evidence type="ECO:0000256" key="2">
    <source>
        <dbReference type="SAM" id="Coils"/>
    </source>
</evidence>
<dbReference type="SUPFAM" id="SSF69979">
    <property type="entry name" value="Eea1 homodimerisation domain"/>
    <property type="match status" value="1"/>
</dbReference>
<organism evidence="3 4">
    <name type="scientific">Heterorhabditis bacteriophora</name>
    <name type="common">Entomopathogenic nematode worm</name>
    <dbReference type="NCBI Taxonomy" id="37862"/>
    <lineage>
        <taxon>Eukaryota</taxon>
        <taxon>Metazoa</taxon>
        <taxon>Ecdysozoa</taxon>
        <taxon>Nematoda</taxon>
        <taxon>Chromadorea</taxon>
        <taxon>Rhabditida</taxon>
        <taxon>Rhabditina</taxon>
        <taxon>Rhabditomorpha</taxon>
        <taxon>Strongyloidea</taxon>
        <taxon>Heterorhabditidae</taxon>
        <taxon>Heterorhabditis</taxon>
    </lineage>
</organism>
<protein>
    <submittedName>
        <fullName evidence="4">Golgin subfamily B member 1-like</fullName>
    </submittedName>
</protein>
<evidence type="ECO:0000313" key="4">
    <source>
        <dbReference type="WBParaSite" id="Hba_07332"/>
    </source>
</evidence>
<keyword evidence="1" id="KW-0325">Glycoprotein</keyword>
<feature type="coiled-coil region" evidence="2">
    <location>
        <begin position="190"/>
        <end position="217"/>
    </location>
</feature>
<sequence>MGKDYERSYNYTLYYGSEFISIDLKKRLLKAVENELVNVKLELDSYQKNAETKYAKLESECLENNGKRGELEEVIEEKEQKILRLMDNNSRLEGELKEKLMEADEFNIRLVIIDKFVFETLVRECYFFSLHNYRRTCSLARIGIYQKNKYKYNKESTMNAEIQRCKRSLQSIQSELDEQVRVGNETKKTLEELSTVNMEFAQRMASWEDEKNALIERFDEALSAMHELGRANQSLQNLGIFANKKQVYLFRYIEFWSPGTDEFFKSVLSSSFVVENLLQEVGEMFEEVVVGRREAWLASNKNPVRVCGNCFVEVQNRNMYIVFIVLIGFASSCIYKNERFQDGDTWQAIGEIPPDVVMKTGQIRIERKAIGVKSATTFFFIICRD</sequence>
<feature type="coiled-coil region" evidence="2">
    <location>
        <begin position="22"/>
        <end position="109"/>
    </location>
</feature>
<keyword evidence="2" id="KW-0175">Coiled coil</keyword>
<dbReference type="InterPro" id="IPR011162">
    <property type="entry name" value="MHC_I/II-like_Ag-recog"/>
</dbReference>
<name>A0A1I7WQ84_HETBA</name>
<accession>A0A1I7WQ84</accession>
<dbReference type="WBParaSite" id="Hba_07332">
    <property type="protein sequence ID" value="Hba_07332"/>
    <property type="gene ID" value="Hba_07332"/>
</dbReference>
<dbReference type="Gene3D" id="1.20.5.390">
    <property type="entry name" value="L1 transposable element, trimerization domain"/>
    <property type="match status" value="1"/>
</dbReference>
<evidence type="ECO:0000256" key="1">
    <source>
        <dbReference type="ARBA" id="ARBA00023180"/>
    </source>
</evidence>
<evidence type="ECO:0000313" key="3">
    <source>
        <dbReference type="Proteomes" id="UP000095283"/>
    </source>
</evidence>
<proteinExistence type="predicted"/>
<dbReference type="AlphaFoldDB" id="A0A1I7WQ84"/>
<reference evidence="4" key="1">
    <citation type="submission" date="2016-11" db="UniProtKB">
        <authorList>
            <consortium name="WormBaseParasite"/>
        </authorList>
    </citation>
    <scope>IDENTIFICATION</scope>
</reference>
<dbReference type="Proteomes" id="UP000095283">
    <property type="component" value="Unplaced"/>
</dbReference>
<keyword evidence="3" id="KW-1185">Reference proteome</keyword>
<dbReference type="SUPFAM" id="SSF54452">
    <property type="entry name" value="MHC antigen-recognition domain"/>
    <property type="match status" value="1"/>
</dbReference>